<dbReference type="PANTHER" id="PTHR12526:SF633">
    <property type="entry name" value="COLANIC ACID BIOSYNTHESIS GLYCOSYL TRANSFERASE WCAI-RELATED"/>
    <property type="match status" value="1"/>
</dbReference>
<evidence type="ECO:0000256" key="1">
    <source>
        <dbReference type="SAM" id="Phobius"/>
    </source>
</evidence>
<dbReference type="RefSeq" id="WP_377110710.1">
    <property type="nucleotide sequence ID" value="NZ_JBHTHZ010000001.1"/>
</dbReference>
<sequence>MANKKSVLILGINFYPELTGIGKYTGEMANWLSDNNYQCTVVTSFPYYPNWKMQLPYKGNWYKKEILADGNQYVYRCPMYVPAKPSGLKRIIHEMTFCLTAFFVVLRLLFKPSHDIIFCMAPPFLLGFLGLFYRFFKGGKLVYHIHDMQIEAARDLNILKSQLVFKILFGIERYILESCDFVTTVALGMKKKIALKTTKEVIYFPNWVAVNNFWPIENDLQAKSHWGFNEKDKIVLYSGSIGEKQGLEALIDIAINLKAHPFIKFVICGTGPYKDRLMEMAQEKGLKNFFFLPLQQLDVFNRFLNMADVHLVIQKKKACDLMMPSKLTNILAVGGLALVTADPGCNLYEMISEYNMGVLIPAEDNHALEKAILNCCLQNFSIQRSNGRNYVEKHLDQTNILESVLATVSSPAFAGGNTQTIEPALN</sequence>
<dbReference type="Pfam" id="PF00534">
    <property type="entry name" value="Glycos_transf_1"/>
    <property type="match status" value="1"/>
</dbReference>
<dbReference type="InterPro" id="IPR028098">
    <property type="entry name" value="Glyco_trans_4-like_N"/>
</dbReference>
<gene>
    <name evidence="4" type="ORF">ACFQZX_00130</name>
</gene>
<dbReference type="NCBIfam" id="NF007640">
    <property type="entry name" value="PRK10307.1"/>
    <property type="match status" value="1"/>
</dbReference>
<organism evidence="4 5">
    <name type="scientific">Mucilaginibacter litoreus</name>
    <dbReference type="NCBI Taxonomy" id="1048221"/>
    <lineage>
        <taxon>Bacteria</taxon>
        <taxon>Pseudomonadati</taxon>
        <taxon>Bacteroidota</taxon>
        <taxon>Sphingobacteriia</taxon>
        <taxon>Sphingobacteriales</taxon>
        <taxon>Sphingobacteriaceae</taxon>
        <taxon>Mucilaginibacter</taxon>
    </lineage>
</organism>
<dbReference type="SUPFAM" id="SSF53756">
    <property type="entry name" value="UDP-Glycosyltransferase/glycogen phosphorylase"/>
    <property type="match status" value="1"/>
</dbReference>
<name>A0ABW3AMA8_9SPHI</name>
<dbReference type="EMBL" id="JBHTHZ010000001">
    <property type="protein sequence ID" value="MFD0791997.1"/>
    <property type="molecule type" value="Genomic_DNA"/>
</dbReference>
<keyword evidence="5" id="KW-1185">Reference proteome</keyword>
<feature type="domain" description="Glycosyltransferase subfamily 4-like N-terminal" evidence="3">
    <location>
        <begin position="19"/>
        <end position="193"/>
    </location>
</feature>
<evidence type="ECO:0000259" key="2">
    <source>
        <dbReference type="Pfam" id="PF00534"/>
    </source>
</evidence>
<dbReference type="Gene3D" id="3.40.50.2000">
    <property type="entry name" value="Glycogen Phosphorylase B"/>
    <property type="match status" value="2"/>
</dbReference>
<dbReference type="CDD" id="cd03794">
    <property type="entry name" value="GT4_WbuB-like"/>
    <property type="match status" value="1"/>
</dbReference>
<keyword evidence="1" id="KW-0812">Transmembrane</keyword>
<evidence type="ECO:0000313" key="5">
    <source>
        <dbReference type="Proteomes" id="UP001597010"/>
    </source>
</evidence>
<feature type="transmembrane region" description="Helical" evidence="1">
    <location>
        <begin position="116"/>
        <end position="136"/>
    </location>
</feature>
<keyword evidence="1" id="KW-0472">Membrane</keyword>
<dbReference type="Pfam" id="PF13579">
    <property type="entry name" value="Glyco_trans_4_4"/>
    <property type="match status" value="1"/>
</dbReference>
<accession>A0ABW3AMA8</accession>
<evidence type="ECO:0000259" key="3">
    <source>
        <dbReference type="Pfam" id="PF13579"/>
    </source>
</evidence>
<proteinExistence type="predicted"/>
<dbReference type="InterPro" id="IPR001296">
    <property type="entry name" value="Glyco_trans_1"/>
</dbReference>
<evidence type="ECO:0000313" key="4">
    <source>
        <dbReference type="EMBL" id="MFD0791997.1"/>
    </source>
</evidence>
<reference evidence="5" key="1">
    <citation type="journal article" date="2019" name="Int. J. Syst. Evol. Microbiol.">
        <title>The Global Catalogue of Microorganisms (GCM) 10K type strain sequencing project: providing services to taxonomists for standard genome sequencing and annotation.</title>
        <authorList>
            <consortium name="The Broad Institute Genomics Platform"/>
            <consortium name="The Broad Institute Genome Sequencing Center for Infectious Disease"/>
            <person name="Wu L."/>
            <person name="Ma J."/>
        </authorList>
    </citation>
    <scope>NUCLEOTIDE SEQUENCE [LARGE SCALE GENOMIC DNA]</scope>
    <source>
        <strain evidence="5">CCUG 61484</strain>
    </source>
</reference>
<feature type="domain" description="Glycosyl transferase family 1" evidence="2">
    <location>
        <begin position="225"/>
        <end position="374"/>
    </location>
</feature>
<comment type="caution">
    <text evidence="4">The sequence shown here is derived from an EMBL/GenBank/DDBJ whole genome shotgun (WGS) entry which is preliminary data.</text>
</comment>
<feature type="transmembrane region" description="Helical" evidence="1">
    <location>
        <begin position="91"/>
        <end position="110"/>
    </location>
</feature>
<keyword evidence="1" id="KW-1133">Transmembrane helix</keyword>
<dbReference type="Proteomes" id="UP001597010">
    <property type="component" value="Unassembled WGS sequence"/>
</dbReference>
<dbReference type="PANTHER" id="PTHR12526">
    <property type="entry name" value="GLYCOSYLTRANSFERASE"/>
    <property type="match status" value="1"/>
</dbReference>
<protein>
    <submittedName>
        <fullName evidence="4">WcaI family glycosyltransferase</fullName>
    </submittedName>
</protein>